<dbReference type="Pfam" id="PF03710">
    <property type="entry name" value="GlnE"/>
    <property type="match status" value="2"/>
</dbReference>
<accession>A0A058ZRF5</accession>
<dbReference type="RefSeq" id="WP_035247230.1">
    <property type="nucleotide sequence ID" value="NZ_AQQY01000001.1"/>
</dbReference>
<dbReference type="PANTHER" id="PTHR30621">
    <property type="entry name" value="GLUTAMINE SYNTHETASE ADENYLYLTRANSFERASE"/>
    <property type="match status" value="1"/>
</dbReference>
<keyword evidence="2 9" id="KW-0548">Nucleotidyltransferase</keyword>
<protein>
    <submittedName>
        <fullName evidence="9">Glutamate-ammonia-ligase adenylyltransferase</fullName>
    </submittedName>
</protein>
<evidence type="ECO:0000256" key="4">
    <source>
        <dbReference type="ARBA" id="ARBA00022840"/>
    </source>
</evidence>
<evidence type="ECO:0000259" key="7">
    <source>
        <dbReference type="Pfam" id="PF03710"/>
    </source>
</evidence>
<proteinExistence type="predicted"/>
<dbReference type="SUPFAM" id="SSF81593">
    <property type="entry name" value="Nucleotidyltransferase substrate binding subunit/domain"/>
    <property type="match status" value="2"/>
</dbReference>
<evidence type="ECO:0000256" key="6">
    <source>
        <dbReference type="ARBA" id="ARBA00023268"/>
    </source>
</evidence>
<dbReference type="Pfam" id="PF08335">
    <property type="entry name" value="GlnD_UR_UTase"/>
    <property type="match status" value="1"/>
</dbReference>
<keyword evidence="6" id="KW-0511">Multifunctional enzyme</keyword>
<dbReference type="InterPro" id="IPR043519">
    <property type="entry name" value="NT_sf"/>
</dbReference>
<dbReference type="GO" id="GO:0000820">
    <property type="term" value="P:regulation of glutamine family amino acid metabolic process"/>
    <property type="evidence" value="ECO:0007669"/>
    <property type="project" value="TreeGrafter"/>
</dbReference>
<reference evidence="9 10" key="1">
    <citation type="submission" date="2013-04" db="EMBL/GenBank/DDBJ databases">
        <title>Shimia sp. 22II-S11-Z10 Genome Sequencing.</title>
        <authorList>
            <person name="Lai Q."/>
            <person name="Li G."/>
            <person name="Shao Z."/>
        </authorList>
    </citation>
    <scope>NUCLEOTIDE SEQUENCE [LARGE SCALE GENOMIC DNA]</scope>
    <source>
        <strain evidence="10">22II-S11-Z10</strain>
    </source>
</reference>
<evidence type="ECO:0000313" key="10">
    <source>
        <dbReference type="Proteomes" id="UP000024836"/>
    </source>
</evidence>
<evidence type="ECO:0000256" key="1">
    <source>
        <dbReference type="ARBA" id="ARBA00022679"/>
    </source>
</evidence>
<keyword evidence="4" id="KW-0067">ATP-binding</keyword>
<feature type="domain" description="Glutamate-ammonia ligase adenylyltransferase repeated" evidence="7">
    <location>
        <begin position="530"/>
        <end position="771"/>
    </location>
</feature>
<dbReference type="GO" id="GO:0005524">
    <property type="term" value="F:ATP binding"/>
    <property type="evidence" value="ECO:0007669"/>
    <property type="project" value="UniProtKB-KW"/>
</dbReference>
<dbReference type="EMBL" id="AQQY01000001">
    <property type="protein sequence ID" value="KCV83446.1"/>
    <property type="molecule type" value="Genomic_DNA"/>
</dbReference>
<dbReference type="SUPFAM" id="SSF81301">
    <property type="entry name" value="Nucleotidyltransferase"/>
    <property type="match status" value="2"/>
</dbReference>
<dbReference type="Gene3D" id="1.20.120.330">
    <property type="entry name" value="Nucleotidyltransferases domain 2"/>
    <property type="match status" value="2"/>
</dbReference>
<dbReference type="CDD" id="cd05401">
    <property type="entry name" value="NT_GlnE_GlnD_like"/>
    <property type="match status" value="2"/>
</dbReference>
<dbReference type="GO" id="GO:0008882">
    <property type="term" value="F:[glutamate-ammonia-ligase] adenylyltransferase activity"/>
    <property type="evidence" value="ECO:0007669"/>
    <property type="project" value="InterPro"/>
</dbReference>
<dbReference type="AlphaFoldDB" id="A0A058ZRF5"/>
<keyword evidence="9" id="KW-0436">Ligase</keyword>
<dbReference type="InterPro" id="IPR023057">
    <property type="entry name" value="GlnE"/>
</dbReference>
<feature type="domain" description="PII-uridylyltransferase/Glutamine-synthetase adenylyltransferase" evidence="8">
    <location>
        <begin position="298"/>
        <end position="439"/>
    </location>
</feature>
<keyword evidence="5" id="KW-0460">Magnesium</keyword>
<sequence length="927" mass="101530">MKFTQRITRAPIAYDAELGAALADPLLDLPPELREVLQGTAGCSPYLKNLMGRESEWLAQALAGTPEEAMNGLLADVRALPLDQLKVGMRQAKRRGALLIALADLAGVWALEPVTTALTNLADTCIDTTIKALLAPEVKRGKLPGMGEDDIETACGMVAMAMGKQGAYELNYSSDIDLICLFDQTRFDPKEYQYARASFIRVTRKMATMLSDITGDGYVFRTDLRLRPDASVTPVCLAMEPAERYYESLGRTWERAAHIKARPCAGDLDAGWAYLERLRPFIWRKHLDFAAIQDAHDMRMAIRDHKGLHGDVTIEGHNLKLGQGGIREIEFFTQTRQLIAGGRDPDLRVRGTVEGLAKLAEKDWLPVETSDALADHYRAHREIEHRLQMVNDAQTHSMPTSADGIDRIARFCGESDTENFRAKLRDRLHAVAQLTDAFFAPEGAEETPKSDGVSDAARQIMERWPTYPALRSPRAVELFNRLKPGILARLQTAAKPEEALSAFDGFLSGLPAGVQVFSLFQANPQLVDLIVDIASTAPELARYLSRNASVLDAVIGGDFFADWPGRDGLQTDLAARLAEVGDYEGQLDTARRWAKEWHFRTGVHFLRGVIDADEASSQYADLAGAVLGALWPCVVANFAEKHGVPPGKGAVVLGMGSLGAARLTARSDLDLIVIYDADGVAESEGRRPLPARTYYARLTKALVTALSAPMAEGMLYEVDMRLRPSGNQGPVATSFQSFQTYQREEAWVWEHLALTRARVIAGDAALGDQIESFRRAMLAGLADGARISEGVEDMRRRLSEAKPAKGIWDVKLGPGRGQDIELLASTAALMAGAVATNVRAQLQAGWLESGKADVLCQAYVLFRKVQLATSLLTDKALNPSELGEGGRVFFLKATGAEEVDTLASQLEQVQMNSDQIISEVLERMKDE</sequence>
<comment type="caution">
    <text evidence="9">The sequence shown here is derived from an EMBL/GenBank/DDBJ whole genome shotgun (WGS) entry which is preliminary data.</text>
</comment>
<dbReference type="PATRIC" id="fig|1461693.3.peg.366"/>
<name>A0A058ZRF5_9RHOB</name>
<evidence type="ECO:0000256" key="3">
    <source>
        <dbReference type="ARBA" id="ARBA00022741"/>
    </source>
</evidence>
<keyword evidence="1 9" id="KW-0808">Transferase</keyword>
<evidence type="ECO:0000259" key="8">
    <source>
        <dbReference type="Pfam" id="PF08335"/>
    </source>
</evidence>
<dbReference type="InterPro" id="IPR013546">
    <property type="entry name" value="PII_UdlTrfase/GS_AdlTrfase"/>
</dbReference>
<evidence type="ECO:0000256" key="2">
    <source>
        <dbReference type="ARBA" id="ARBA00022695"/>
    </source>
</evidence>
<feature type="domain" description="Glutamate-ammonia ligase adenylyltransferase repeated" evidence="7">
    <location>
        <begin position="41"/>
        <end position="272"/>
    </location>
</feature>
<keyword evidence="10" id="KW-1185">Reference proteome</keyword>
<evidence type="ECO:0000256" key="5">
    <source>
        <dbReference type="ARBA" id="ARBA00022842"/>
    </source>
</evidence>
<dbReference type="GO" id="GO:0016874">
    <property type="term" value="F:ligase activity"/>
    <property type="evidence" value="ECO:0007669"/>
    <property type="project" value="UniProtKB-KW"/>
</dbReference>
<dbReference type="Gene3D" id="3.30.460.10">
    <property type="entry name" value="Beta Polymerase, domain 2"/>
    <property type="match status" value="2"/>
</dbReference>
<gene>
    <name evidence="9" type="ORF">ATO10_01760</name>
</gene>
<dbReference type="PANTHER" id="PTHR30621:SF0">
    <property type="entry name" value="BIFUNCTIONAL GLUTAMINE SYNTHETASE ADENYLYLTRANSFERASE_ADENYLYL-REMOVING ENZYME"/>
    <property type="match status" value="1"/>
</dbReference>
<dbReference type="InterPro" id="IPR005190">
    <property type="entry name" value="GlnE_rpt_dom"/>
</dbReference>
<dbReference type="STRING" id="1461693.ATO10_01760"/>
<keyword evidence="3" id="KW-0547">Nucleotide-binding</keyword>
<dbReference type="GO" id="GO:0005829">
    <property type="term" value="C:cytosol"/>
    <property type="evidence" value="ECO:0007669"/>
    <property type="project" value="TreeGrafter"/>
</dbReference>
<dbReference type="eggNOG" id="COG1391">
    <property type="taxonomic scope" value="Bacteria"/>
</dbReference>
<dbReference type="OrthoDB" id="9759366at2"/>
<evidence type="ECO:0000313" key="9">
    <source>
        <dbReference type="EMBL" id="KCV83446.1"/>
    </source>
</evidence>
<dbReference type="Proteomes" id="UP000024836">
    <property type="component" value="Unassembled WGS sequence"/>
</dbReference>
<organism evidence="9 10">
    <name type="scientific">Actibacterium atlanticum</name>
    <dbReference type="NCBI Taxonomy" id="1461693"/>
    <lineage>
        <taxon>Bacteria</taxon>
        <taxon>Pseudomonadati</taxon>
        <taxon>Pseudomonadota</taxon>
        <taxon>Alphaproteobacteria</taxon>
        <taxon>Rhodobacterales</taxon>
        <taxon>Roseobacteraceae</taxon>
        <taxon>Actibacterium</taxon>
    </lineage>
</organism>